<dbReference type="SMART" id="SM00028">
    <property type="entry name" value="TPR"/>
    <property type="match status" value="3"/>
</dbReference>
<dbReference type="InterPro" id="IPR046903">
    <property type="entry name" value="Mab-21-like_nuc_Trfase"/>
</dbReference>
<evidence type="ECO:0000259" key="5">
    <source>
        <dbReference type="Pfam" id="PF20266"/>
    </source>
</evidence>
<evidence type="ECO:0000256" key="1">
    <source>
        <dbReference type="ARBA" id="ARBA00008307"/>
    </source>
</evidence>
<feature type="domain" description="Mab-21-like HhH/H2TH-like" evidence="5">
    <location>
        <begin position="172"/>
        <end position="257"/>
    </location>
</feature>
<gene>
    <name evidence="6" type="ORF">OTI717_LOCUS16630</name>
</gene>
<dbReference type="Pfam" id="PF13424">
    <property type="entry name" value="TPR_12"/>
    <property type="match status" value="1"/>
</dbReference>
<dbReference type="Proteomes" id="UP000663823">
    <property type="component" value="Unassembled WGS sequence"/>
</dbReference>
<feature type="repeat" description="TPR" evidence="2">
    <location>
        <begin position="837"/>
        <end position="870"/>
    </location>
</feature>
<accession>A0A818ZYL6</accession>
<evidence type="ECO:0000259" key="4">
    <source>
        <dbReference type="Pfam" id="PF03281"/>
    </source>
</evidence>
<keyword evidence="2" id="KW-0802">TPR repeat</keyword>
<feature type="transmembrane region" description="Helical" evidence="3">
    <location>
        <begin position="999"/>
        <end position="1022"/>
    </location>
</feature>
<dbReference type="Gene3D" id="1.25.40.10">
    <property type="entry name" value="Tetratricopeptide repeat domain"/>
    <property type="match status" value="1"/>
</dbReference>
<dbReference type="InterPro" id="IPR011990">
    <property type="entry name" value="TPR-like_helical_dom_sf"/>
</dbReference>
<reference evidence="6" key="1">
    <citation type="submission" date="2021-02" db="EMBL/GenBank/DDBJ databases">
        <authorList>
            <person name="Nowell W R."/>
        </authorList>
    </citation>
    <scope>NUCLEOTIDE SEQUENCE</scope>
</reference>
<evidence type="ECO:0000256" key="3">
    <source>
        <dbReference type="SAM" id="Phobius"/>
    </source>
</evidence>
<dbReference type="Gene3D" id="1.10.1410.40">
    <property type="match status" value="1"/>
</dbReference>
<comment type="caution">
    <text evidence="6">The sequence shown here is derived from an EMBL/GenBank/DDBJ whole genome shotgun (WGS) entry which is preliminary data.</text>
</comment>
<name>A0A818ZYL6_9BILA</name>
<dbReference type="Pfam" id="PF20266">
    <property type="entry name" value="Mab-21_C"/>
    <property type="match status" value="1"/>
</dbReference>
<organism evidence="6 7">
    <name type="scientific">Rotaria sordida</name>
    <dbReference type="NCBI Taxonomy" id="392033"/>
    <lineage>
        <taxon>Eukaryota</taxon>
        <taxon>Metazoa</taxon>
        <taxon>Spiralia</taxon>
        <taxon>Gnathifera</taxon>
        <taxon>Rotifera</taxon>
        <taxon>Eurotatoria</taxon>
        <taxon>Bdelloidea</taxon>
        <taxon>Philodinida</taxon>
        <taxon>Philodinidae</taxon>
        <taxon>Rotaria</taxon>
    </lineage>
</organism>
<keyword evidence="3" id="KW-1133">Transmembrane helix</keyword>
<dbReference type="PROSITE" id="PS50005">
    <property type="entry name" value="TPR"/>
    <property type="match status" value="2"/>
</dbReference>
<dbReference type="InterPro" id="IPR019734">
    <property type="entry name" value="TPR_rpt"/>
</dbReference>
<dbReference type="EMBL" id="CAJOAX010002097">
    <property type="protein sequence ID" value="CAF3770473.1"/>
    <property type="molecule type" value="Genomic_DNA"/>
</dbReference>
<dbReference type="AlphaFoldDB" id="A0A818ZYL6"/>
<feature type="domain" description="Mab-21-like nucleotidyltransferase" evidence="4">
    <location>
        <begin position="69"/>
        <end position="142"/>
    </location>
</feature>
<sequence>MIGPIADAERLYEQSFQDIISLTFPLYYIRIPAVNQVRSNVLLEFYEKYKYLGNASMLEDYMEYGLSLMNYDVDLVPALKLEFWPDDMQVFLNRIQNSRPKLYEIILEQASMHLIPKWSSKTQEVDQELEFRYSFSAIERLLAKNRTRVEQILNGVARSIYYRYLKKEPCLEDHTKTIVPSYFIKTTVLWMCELYNLNDLCSETDDDQTIANIMATEWLNYVREKLCSGYCPHYFIDSFNLLETCSLASLTRAASILEHEVRLHEDIEINVLIKQDELMDKQQQTTENWLQNMKVKDILAAVNDYRLMRENWLCPPEKNQDEGDVSDCFYTLNQLRALDGDKQQNWNTYQRLFLTVDQSTWLPPIWDEQVAECSVCDFVDGLIALGSFMKQILEGMKKSDIEQTMARNSREMEFFSTQNLINDLIQPGNIVQNGLMTSWLPMFTSSYFNQSLTNVPSIRQRSIIANHPTGPLQDLLQGRTCPTPLDPQSRQTYQQYAQNASYRFLDLLSDAPNIDMTLGDLLTYYDRPPRTNEPVITSSIEEQILLHATNSSSVKKESITLIVFDPNLTMNNITDEEYRTINDYVLIYGVKSQLLTYVQSISEESIFIILCQSSSDEEFLSQLNDLNQIHSIFIYSVQQVVDDQLTSKYSKVIGTFTEQKVLLEQVRTSIEQPFALRFGFYDPQQQLTMHTKLSKESLIFFWNLLLKDLLMTEQPIDRSFLIQDCREYYRLNTVEMENIEQFEKTYDSRNPHEWIIINLGVTFKLNSLDFDDKLGVWIARLVFSHEGVQIAQNYIAVEQQTMERMTLPLIMASLLLKMNDLSMTKNYLDSLKNEDEALIHHYYGNLHYKKGEYELALENFQIAYELMIGNGRIQDSALVLHDIGYVYDRKKEFNDALDSHRKALEIRQTYCPTNDARIGISLYNIGRTLVNMDDNSQALIYHQKALEIFENTLTYNHVYSILLIQLSIAFGLVASFQFIPNGRWLYFTLFGSKNAGRKFPLNLILLAIVTLSMGYMMGMISAYYKIELVLIAVGITTFVCFAMVIEVLNNIIDSMDLIITLYIILAFIHFIRFT</sequence>
<dbReference type="Pfam" id="PF03281">
    <property type="entry name" value="Mab-21"/>
    <property type="match status" value="1"/>
</dbReference>
<dbReference type="InterPro" id="IPR046906">
    <property type="entry name" value="Mab-21_HhH/H2TH-like"/>
</dbReference>
<feature type="transmembrane region" description="Helical" evidence="3">
    <location>
        <begin position="1055"/>
        <end position="1073"/>
    </location>
</feature>
<dbReference type="PANTHER" id="PTHR10656:SF42">
    <property type="entry name" value="CYCLIC GMP-AMP SYNTHASE-LIKE PROTEIN-RELATED"/>
    <property type="match status" value="1"/>
</dbReference>
<protein>
    <submittedName>
        <fullName evidence="6">Uncharacterized protein</fullName>
    </submittedName>
</protein>
<evidence type="ECO:0000256" key="2">
    <source>
        <dbReference type="PROSITE-ProRule" id="PRU00339"/>
    </source>
</evidence>
<evidence type="ECO:0000313" key="6">
    <source>
        <dbReference type="EMBL" id="CAF3770473.1"/>
    </source>
</evidence>
<keyword evidence="3" id="KW-0472">Membrane</keyword>
<feature type="transmembrane region" description="Helical" evidence="3">
    <location>
        <begin position="1028"/>
        <end position="1048"/>
    </location>
</feature>
<comment type="similarity">
    <text evidence="1">Belongs to the mab-21 family.</text>
</comment>
<feature type="transmembrane region" description="Helical" evidence="3">
    <location>
        <begin position="958"/>
        <end position="979"/>
    </location>
</feature>
<dbReference type="PANTHER" id="PTHR10656">
    <property type="entry name" value="CELL FATE DETERMINING PROTEIN MAB21-RELATED"/>
    <property type="match status" value="1"/>
</dbReference>
<dbReference type="SUPFAM" id="SSF48452">
    <property type="entry name" value="TPR-like"/>
    <property type="match status" value="1"/>
</dbReference>
<keyword evidence="3" id="KW-0812">Transmembrane</keyword>
<evidence type="ECO:0000313" key="7">
    <source>
        <dbReference type="Proteomes" id="UP000663823"/>
    </source>
</evidence>
<proteinExistence type="inferred from homology"/>
<feature type="repeat" description="TPR" evidence="2">
    <location>
        <begin position="877"/>
        <end position="910"/>
    </location>
</feature>